<keyword evidence="2" id="KW-1185">Reference proteome</keyword>
<proteinExistence type="predicted"/>
<evidence type="ECO:0008006" key="3">
    <source>
        <dbReference type="Google" id="ProtNLM"/>
    </source>
</evidence>
<accession>A0A7K0DC51</accession>
<dbReference type="AlphaFoldDB" id="A0A7K0DC51"/>
<dbReference type="OrthoDB" id="3444510at2"/>
<reference evidence="1 2" key="1">
    <citation type="submission" date="2019-10" db="EMBL/GenBank/DDBJ databases">
        <title>Nocardia macrotermitis sp. nov. and Nocardia aurantia sp. nov., isolated from the gut of fungus growing-termite Macrotermes natalensis.</title>
        <authorList>
            <person name="Benndorf R."/>
            <person name="Schwitalla J."/>
            <person name="Martin K."/>
            <person name="De Beer W."/>
            <person name="Kaster A.-K."/>
            <person name="Vollmers J."/>
            <person name="Poulsen M."/>
            <person name="Beemelmanns C."/>
        </authorList>
    </citation>
    <scope>NUCLEOTIDE SEQUENCE [LARGE SCALE GENOMIC DNA]</scope>
    <source>
        <strain evidence="1 2">RB20</strain>
    </source>
</reference>
<protein>
    <recommendedName>
        <fullName evidence="3">Peptide synthetase</fullName>
    </recommendedName>
</protein>
<name>A0A7K0DC51_9NOCA</name>
<comment type="caution">
    <text evidence="1">The sequence shown here is derived from an EMBL/GenBank/DDBJ whole genome shotgun (WGS) entry which is preliminary data.</text>
</comment>
<gene>
    <name evidence="1" type="ORF">NRB20_62380</name>
</gene>
<evidence type="ECO:0000313" key="2">
    <source>
        <dbReference type="Proteomes" id="UP000438448"/>
    </source>
</evidence>
<organism evidence="1 2">
    <name type="scientific">Nocardia macrotermitis</name>
    <dbReference type="NCBI Taxonomy" id="2585198"/>
    <lineage>
        <taxon>Bacteria</taxon>
        <taxon>Bacillati</taxon>
        <taxon>Actinomycetota</taxon>
        <taxon>Actinomycetes</taxon>
        <taxon>Mycobacteriales</taxon>
        <taxon>Nocardiaceae</taxon>
        <taxon>Nocardia</taxon>
    </lineage>
</organism>
<dbReference type="EMBL" id="WEGK01000017">
    <property type="protein sequence ID" value="MQY23111.1"/>
    <property type="molecule type" value="Genomic_DNA"/>
</dbReference>
<dbReference type="Proteomes" id="UP000438448">
    <property type="component" value="Unassembled WGS sequence"/>
</dbReference>
<evidence type="ECO:0000313" key="1">
    <source>
        <dbReference type="EMBL" id="MQY23111.1"/>
    </source>
</evidence>
<dbReference type="RefSeq" id="WP_153414909.1">
    <property type="nucleotide sequence ID" value="NZ_WEGK01000017.1"/>
</dbReference>
<sequence>MGTVHRPLPDLPDTTDPNAIVVAFASNPAFRAAEWSELTTPGNPYRRPVRPDDLAWVKYHNTMLPEKALRLSALLGHRMLRNIYDLESTLVAPAAGVDTVDQDRADFYSRDNRVRSALARPVLERHLFDFLDEGDAAPATSTADALELVRTTARSLSESSPEAAKLVEKLSGTREAAVFVTMQYHGFVPAVREALGRTGIGEFPRHLDGVQAALLGSYQHWISLRSAYRDLLNAGNLSQTPGGQWQLLLGTSLARGNHLLSLAADPGRLPELVGAAAFSHLAGQRDTDALRPILERGLGAETNFAGFDLGIGWTVDLETFLPEVLDALVTSYGTDAPQGFRRGFVAAQRLHGLWHEDLAAQLSWADQIELHQEYADKVSRYLDDNNIVVDLDTFVESEEETSTTHVHNEHRLVMIEEGQMHFWNNATHKIELFTGDKILIPVSRLHGSTVLSGVCTYHQPIIPDDLLKKII</sequence>